<reference evidence="1" key="1">
    <citation type="journal article" date="2017" name="Mycologia">
        <title>Fusarium algeriense, sp. nov., a novel toxigenic crown rot pathogen of durum wheat from Algeria is nested in the Fusarium burgessii species complex.</title>
        <authorList>
            <person name="Laraba I."/>
            <person name="Keddad A."/>
            <person name="Boureghda H."/>
            <person name="Abdallah N."/>
            <person name="Vaughan M.M."/>
            <person name="Proctor R.H."/>
            <person name="Busman M."/>
            <person name="O'Donnell K."/>
        </authorList>
    </citation>
    <scope>NUCLEOTIDE SEQUENCE</scope>
    <source>
        <strain evidence="1">NRRL 25174</strain>
    </source>
</reference>
<accession>A0A9P5A9Y0</accession>
<sequence>MPVKASDVISIPEESRWILTPVVWRQKLKEYNKNYMCIEFTNTRVDEPEKTNFLFVSEEILDHFKLSKIEKTDTGYKLTVDEEYLFGQQKGGKNRFLVYYDKERAILQHRFVQGTLEVISRQATEISMKFGYGEVKMMSASMTGTIGEPLHPMSDASK</sequence>
<protein>
    <submittedName>
        <fullName evidence="1">Uncharacterized protein</fullName>
    </submittedName>
</protein>
<name>A0A9P5A9Y0_9HYPO</name>
<dbReference type="OrthoDB" id="4537670at2759"/>
<keyword evidence="2" id="KW-1185">Reference proteome</keyword>
<organism evidence="1 2">
    <name type="scientific">Fusarium beomiforme</name>
    <dbReference type="NCBI Taxonomy" id="44412"/>
    <lineage>
        <taxon>Eukaryota</taxon>
        <taxon>Fungi</taxon>
        <taxon>Dikarya</taxon>
        <taxon>Ascomycota</taxon>
        <taxon>Pezizomycotina</taxon>
        <taxon>Sordariomycetes</taxon>
        <taxon>Hypocreomycetidae</taxon>
        <taxon>Hypocreales</taxon>
        <taxon>Nectriaceae</taxon>
        <taxon>Fusarium</taxon>
        <taxon>Fusarium burgessii species complex</taxon>
    </lineage>
</organism>
<dbReference type="Proteomes" id="UP000730481">
    <property type="component" value="Unassembled WGS sequence"/>
</dbReference>
<proteinExistence type="predicted"/>
<comment type="caution">
    <text evidence="1">The sequence shown here is derived from an EMBL/GenBank/DDBJ whole genome shotgun (WGS) entry which is preliminary data.</text>
</comment>
<evidence type="ECO:0000313" key="2">
    <source>
        <dbReference type="Proteomes" id="UP000730481"/>
    </source>
</evidence>
<evidence type="ECO:0000313" key="1">
    <source>
        <dbReference type="EMBL" id="KAF4334666.1"/>
    </source>
</evidence>
<reference evidence="1" key="2">
    <citation type="submission" date="2020-02" db="EMBL/GenBank/DDBJ databases">
        <title>Identification and distribution of gene clusters putatively required for synthesis of sphingolipid metabolism inhibitors in phylogenetically diverse species of the filamentous fungus Fusarium.</title>
        <authorList>
            <person name="Kim H.-S."/>
            <person name="Busman M."/>
            <person name="Brown D.W."/>
            <person name="Divon H."/>
            <person name="Uhlig S."/>
            <person name="Proctor R.H."/>
        </authorList>
    </citation>
    <scope>NUCLEOTIDE SEQUENCE</scope>
    <source>
        <strain evidence="1">NRRL 25174</strain>
    </source>
</reference>
<dbReference type="AlphaFoldDB" id="A0A9P5A9Y0"/>
<dbReference type="EMBL" id="PVQB02000657">
    <property type="protein sequence ID" value="KAF4334666.1"/>
    <property type="molecule type" value="Genomic_DNA"/>
</dbReference>
<gene>
    <name evidence="1" type="ORF">FBEOM_11499</name>
</gene>